<feature type="transmembrane region" description="Helical" evidence="1">
    <location>
        <begin position="94"/>
        <end position="118"/>
    </location>
</feature>
<keyword evidence="3" id="KW-1185">Reference proteome</keyword>
<keyword evidence="1" id="KW-1133">Transmembrane helix</keyword>
<dbReference type="Proteomes" id="UP001299546">
    <property type="component" value="Unassembled WGS sequence"/>
</dbReference>
<protein>
    <submittedName>
        <fullName evidence="2">ABC transporter permease subunit</fullName>
    </submittedName>
</protein>
<reference evidence="2 3" key="1">
    <citation type="submission" date="2021-10" db="EMBL/GenBank/DDBJ databases">
        <title>Collection of gut derived symbiotic bacterial strains cultured from healthy donors.</title>
        <authorList>
            <person name="Lin H."/>
            <person name="Littmann E."/>
            <person name="Kohout C."/>
            <person name="Pamer E.G."/>
        </authorList>
    </citation>
    <scope>NUCLEOTIDE SEQUENCE [LARGE SCALE GENOMIC DNA]</scope>
    <source>
        <strain evidence="2 3">DFI.1.165</strain>
    </source>
</reference>
<organism evidence="2 3">
    <name type="scientific">Bariatricus massiliensis</name>
    <dbReference type="NCBI Taxonomy" id="1745713"/>
    <lineage>
        <taxon>Bacteria</taxon>
        <taxon>Bacillati</taxon>
        <taxon>Bacillota</taxon>
        <taxon>Clostridia</taxon>
        <taxon>Lachnospirales</taxon>
        <taxon>Lachnospiraceae</taxon>
        <taxon>Bariatricus</taxon>
    </lineage>
</organism>
<evidence type="ECO:0000256" key="1">
    <source>
        <dbReference type="SAM" id="Phobius"/>
    </source>
</evidence>
<keyword evidence="1" id="KW-0472">Membrane</keyword>
<feature type="transmembrane region" description="Helical" evidence="1">
    <location>
        <begin position="46"/>
        <end position="67"/>
    </location>
</feature>
<keyword evidence="1" id="KW-0812">Transmembrane</keyword>
<evidence type="ECO:0000313" key="3">
    <source>
        <dbReference type="Proteomes" id="UP001299546"/>
    </source>
</evidence>
<feature type="transmembrane region" description="Helical" evidence="1">
    <location>
        <begin position="130"/>
        <end position="154"/>
    </location>
</feature>
<feature type="transmembrane region" description="Helical" evidence="1">
    <location>
        <begin position="12"/>
        <end position="34"/>
    </location>
</feature>
<evidence type="ECO:0000313" key="2">
    <source>
        <dbReference type="EMBL" id="MCB7386621.1"/>
    </source>
</evidence>
<feature type="transmembrane region" description="Helical" evidence="1">
    <location>
        <begin position="161"/>
        <end position="182"/>
    </location>
</feature>
<feature type="transmembrane region" description="Helical" evidence="1">
    <location>
        <begin position="202"/>
        <end position="223"/>
    </location>
</feature>
<proteinExistence type="predicted"/>
<gene>
    <name evidence="2" type="ORF">LIZ65_04915</name>
</gene>
<accession>A0ABS8DDX7</accession>
<sequence>MANLLRAEFYKLFHSRYFGVTGLFTFFLSSILLLDSNGETANLFSASLYNTPLLSFLTIVFSVLFVGNDFEQGTLYSYISAGHKRSHVVFAKTLVYEIACFVILVFPLLIHGLAGVLFLDETLALSSDVWINMAIIALSVSAMCMLPLLFSFLFRDIGRTLVVPMVLFFLMIFLMNGEQAQIITKILPMGQLRLVSLGQQSLQFIVTDFLWISFSCLGAYFGFCFSDLK</sequence>
<dbReference type="RefSeq" id="WP_066736588.1">
    <property type="nucleotide sequence ID" value="NZ_JAJCIQ010000002.1"/>
</dbReference>
<name>A0ABS8DDX7_9FIRM</name>
<dbReference type="EMBL" id="JAJCIS010000002">
    <property type="protein sequence ID" value="MCB7386621.1"/>
    <property type="molecule type" value="Genomic_DNA"/>
</dbReference>
<comment type="caution">
    <text evidence="2">The sequence shown here is derived from an EMBL/GenBank/DDBJ whole genome shotgun (WGS) entry which is preliminary data.</text>
</comment>